<gene>
    <name evidence="1" type="ORF">NCTC11009_01612</name>
</gene>
<reference evidence="1 2" key="1">
    <citation type="submission" date="2018-06" db="EMBL/GenBank/DDBJ databases">
        <authorList>
            <consortium name="Pathogen Informatics"/>
            <person name="Doyle S."/>
        </authorList>
    </citation>
    <scope>NUCLEOTIDE SEQUENCE [LARGE SCALE GENOMIC DNA]</scope>
    <source>
        <strain evidence="1 2">NCTC11009</strain>
    </source>
</reference>
<organism evidence="1 2">
    <name type="scientific">Oligella urethralis</name>
    <dbReference type="NCBI Taxonomy" id="90245"/>
    <lineage>
        <taxon>Bacteria</taxon>
        <taxon>Pseudomonadati</taxon>
        <taxon>Pseudomonadota</taxon>
        <taxon>Betaproteobacteria</taxon>
        <taxon>Burkholderiales</taxon>
        <taxon>Alcaligenaceae</taxon>
        <taxon>Oligella</taxon>
    </lineage>
</organism>
<dbReference type="AlphaFoldDB" id="A0A2X1UMJ5"/>
<dbReference type="EMBL" id="UATH01000001">
    <property type="protein sequence ID" value="SPY08386.1"/>
    <property type="molecule type" value="Genomic_DNA"/>
</dbReference>
<sequence>MMEIIITGALPPKRIATALIKEIPQDSAFIKRLQQHQPTRYQLDSDLIGCTPAEYYQVQQQDFNPIAGQRYADALPSLDYQTQRIDDYHGIYTLALCNIHIDFQSTRLFPSHELQITKEQSLALFEAVKYLFAEKKIKLIAIHADHWVISLPQSFAGSIATPNLLSYKKLHDYWPKDDKNQSLRQLLNEVQMLWHEHEVNQQRKAQGLKEINSPWLYGGVHPKQIQATPLSPYAVITTLEQAYRNENWGQWLDLLPQLEADINTVQSAQYHHARAAAKAKADNPFNSLKPGQDEADSHAAIIYRGPITAVPKSSRFLLAGYDQLIKLQPLSLWQRTVNTFKQSNHWKSWWHQS</sequence>
<accession>A0A2X1UMJ5</accession>
<dbReference type="RefSeq" id="WP_258404677.1">
    <property type="nucleotide sequence ID" value="NZ_UATH01000001.1"/>
</dbReference>
<proteinExistence type="predicted"/>
<protein>
    <submittedName>
        <fullName evidence="1">Cofactor-independent phosphoglycerate mutase</fullName>
    </submittedName>
</protein>
<evidence type="ECO:0000313" key="2">
    <source>
        <dbReference type="Proteomes" id="UP000250242"/>
    </source>
</evidence>
<name>A0A2X1UMJ5_9BURK</name>
<dbReference type="Proteomes" id="UP000250242">
    <property type="component" value="Unassembled WGS sequence"/>
</dbReference>
<evidence type="ECO:0000313" key="1">
    <source>
        <dbReference type="EMBL" id="SPY08386.1"/>
    </source>
</evidence>